<proteinExistence type="predicted"/>
<gene>
    <name evidence="2" type="ORF">AVDCRST_MAG15-413</name>
</gene>
<keyword evidence="1" id="KW-1133">Transmembrane helix</keyword>
<feature type="transmembrane region" description="Helical" evidence="1">
    <location>
        <begin position="189"/>
        <end position="206"/>
    </location>
</feature>
<keyword evidence="1" id="KW-0812">Transmembrane</keyword>
<evidence type="ECO:0000313" key="2">
    <source>
        <dbReference type="EMBL" id="CAA9390465.1"/>
    </source>
</evidence>
<sequence>MRPLPLLVLLFTLAFIASGYLIPFDGYDGTQVPIPQVDPPIQPAGWAFSVWGVIYGWLLVSAVFGILKRADDPQWDRARVPLLLSLVLGTPWVAIANVSAVWATVVIFGMLASAVWALLRAPARDRWWLQAPVALYAGWLTAAAFVSLGSTMAGWGIGPGSLGWAFIGIPLALLTAVAVLVAKPQTPEYAVTVCWGLFGIAMKNGADLPGVTALAVAGILSLAVVAWAGRRRVAPARPV</sequence>
<dbReference type="EMBL" id="CADCUU010000064">
    <property type="protein sequence ID" value="CAA9390465.1"/>
    <property type="molecule type" value="Genomic_DNA"/>
</dbReference>
<feature type="transmembrane region" description="Helical" evidence="1">
    <location>
        <begin position="78"/>
        <end position="95"/>
    </location>
</feature>
<feature type="transmembrane region" description="Helical" evidence="1">
    <location>
        <begin position="212"/>
        <end position="229"/>
    </location>
</feature>
<feature type="transmembrane region" description="Helical" evidence="1">
    <location>
        <begin position="133"/>
        <end position="157"/>
    </location>
</feature>
<dbReference type="PANTHER" id="PTHR33802">
    <property type="entry name" value="SI:CH211-161H7.5-RELATED"/>
    <property type="match status" value="1"/>
</dbReference>
<keyword evidence="1" id="KW-0472">Membrane</keyword>
<accession>A0A6J4NPV8</accession>
<reference evidence="2" key="1">
    <citation type="submission" date="2020-02" db="EMBL/GenBank/DDBJ databases">
        <authorList>
            <person name="Meier V. D."/>
        </authorList>
    </citation>
    <scope>NUCLEOTIDE SEQUENCE</scope>
    <source>
        <strain evidence="2">AVDCRST_MAG15</strain>
    </source>
</reference>
<dbReference type="AlphaFoldDB" id="A0A6J4NPV8"/>
<feature type="transmembrane region" description="Helical" evidence="1">
    <location>
        <begin position="163"/>
        <end position="182"/>
    </location>
</feature>
<evidence type="ECO:0000256" key="1">
    <source>
        <dbReference type="SAM" id="Phobius"/>
    </source>
</evidence>
<feature type="transmembrane region" description="Helical" evidence="1">
    <location>
        <begin position="101"/>
        <end position="121"/>
    </location>
</feature>
<feature type="transmembrane region" description="Helical" evidence="1">
    <location>
        <begin position="43"/>
        <end position="66"/>
    </location>
</feature>
<dbReference type="PANTHER" id="PTHR33802:SF1">
    <property type="entry name" value="XK-RELATED PROTEIN"/>
    <property type="match status" value="1"/>
</dbReference>
<organism evidence="2">
    <name type="scientific">uncultured Rubellimicrobium sp</name>
    <dbReference type="NCBI Taxonomy" id="543078"/>
    <lineage>
        <taxon>Bacteria</taxon>
        <taxon>Pseudomonadati</taxon>
        <taxon>Pseudomonadota</taxon>
        <taxon>Alphaproteobacteria</taxon>
        <taxon>Rhodobacterales</taxon>
        <taxon>Roseobacteraceae</taxon>
        <taxon>Rubellimicrobium</taxon>
        <taxon>environmental samples</taxon>
    </lineage>
</organism>
<protein>
    <submittedName>
        <fullName evidence="2">Putative membrane protein</fullName>
    </submittedName>
</protein>
<name>A0A6J4NPV8_9RHOB</name>